<evidence type="ECO:0000256" key="4">
    <source>
        <dbReference type="ARBA" id="ARBA00022679"/>
    </source>
</evidence>
<dbReference type="GO" id="GO:0008360">
    <property type="term" value="P:regulation of cell shape"/>
    <property type="evidence" value="ECO:0007669"/>
    <property type="project" value="UniProtKB-KW"/>
</dbReference>
<keyword evidence="14" id="KW-1185">Reference proteome</keyword>
<feature type="binding site" evidence="10">
    <location>
        <position position="298"/>
    </location>
    <ligand>
        <name>UDP-N-acetyl-alpha-D-glucosamine</name>
        <dbReference type="ChEBI" id="CHEBI:57705"/>
    </ligand>
</feature>
<dbReference type="HAMAP" id="MF_00033">
    <property type="entry name" value="MurG"/>
    <property type="match status" value="1"/>
</dbReference>
<evidence type="ECO:0000256" key="3">
    <source>
        <dbReference type="ARBA" id="ARBA00022676"/>
    </source>
</evidence>
<feature type="binding site" evidence="10">
    <location>
        <position position="169"/>
    </location>
    <ligand>
        <name>UDP-N-acetyl-alpha-D-glucosamine</name>
        <dbReference type="ChEBI" id="CHEBI:57705"/>
    </ligand>
</feature>
<keyword evidence="1 10" id="KW-1003">Cell membrane</keyword>
<feature type="binding site" evidence="10">
    <location>
        <position position="126"/>
    </location>
    <ligand>
        <name>UDP-N-acetyl-alpha-D-glucosamine</name>
        <dbReference type="ChEBI" id="CHEBI:57705"/>
    </ligand>
</feature>
<keyword evidence="9 10" id="KW-0961">Cell wall biogenesis/degradation</keyword>
<dbReference type="Gene3D" id="3.40.50.2000">
    <property type="entry name" value="Glycogen Phosphorylase B"/>
    <property type="match status" value="2"/>
</dbReference>
<sequence>MTRPDRLIVLTAGGTGGHVFPAEALAAELLGRGHALALVTDRRGQAYGGTLGQLATHRISAGGIAGRGVTARVSAIAALGIGFLQARSLLKSLAPAAVVGFGGYASVPAMLAASLAGIPTLLHEQNAVLGRANRLLAPRATRIATSFAQVSHIAPAWRGKVVHTGMPVRPALIAQRGCDYPALSDDGPIHLLVLGGSQGARVLSDVIPAALASLPEGLRHRLKLSQQCRPEDLEGVRRAYEGTGIDTTLESFFHDVPERLAAAHLVIARSGASTVAELTALGRPSILVPYPHAIDDHQTANAHALDDAGGGWLIPQTAFDAATLSARLLSLFTRPDSLTMAAACARTAGIPDAATRLADLVERLTSDTLEVVP</sequence>
<keyword evidence="2 10" id="KW-0132">Cell division</keyword>
<evidence type="ECO:0000259" key="12">
    <source>
        <dbReference type="Pfam" id="PF04101"/>
    </source>
</evidence>
<gene>
    <name evidence="10 13" type="primary">murG</name>
    <name evidence="13" type="ORF">CWS72_20375</name>
</gene>
<dbReference type="OrthoDB" id="9808936at2"/>
<reference evidence="14" key="1">
    <citation type="submission" date="2017-12" db="EMBL/GenBank/DDBJ databases">
        <title>Draft genome sequence of Telmatospirillum siberiense 26-4b1T, an acidotolerant peatland alphaproteobacterium potentially involved in sulfur cycling.</title>
        <authorList>
            <person name="Hausmann B."/>
            <person name="Pjevac P."/>
            <person name="Schreck K."/>
            <person name="Herbold C.W."/>
            <person name="Daims H."/>
            <person name="Wagner M."/>
            <person name="Pester M."/>
            <person name="Loy A."/>
        </authorList>
    </citation>
    <scope>NUCLEOTIDE SEQUENCE [LARGE SCALE GENOMIC DNA]</scope>
    <source>
        <strain evidence="14">26-4b1</strain>
    </source>
</reference>
<dbReference type="GO" id="GO:0050511">
    <property type="term" value="F:undecaprenyldiphospho-muramoylpentapeptide beta-N-acetylglucosaminyltransferase activity"/>
    <property type="evidence" value="ECO:0007669"/>
    <property type="project" value="UniProtKB-UniRule"/>
</dbReference>
<dbReference type="NCBIfam" id="TIGR01133">
    <property type="entry name" value="murG"/>
    <property type="match status" value="1"/>
</dbReference>
<dbReference type="Pfam" id="PF03033">
    <property type="entry name" value="Glyco_transf_28"/>
    <property type="match status" value="1"/>
</dbReference>
<feature type="domain" description="Glycosyl transferase family 28 C-terminal" evidence="12">
    <location>
        <begin position="191"/>
        <end position="356"/>
    </location>
</feature>
<evidence type="ECO:0000256" key="2">
    <source>
        <dbReference type="ARBA" id="ARBA00022618"/>
    </source>
</evidence>
<keyword evidence="6 10" id="KW-0573">Peptidoglycan synthesis</keyword>
<dbReference type="InterPro" id="IPR007235">
    <property type="entry name" value="Glyco_trans_28_C"/>
</dbReference>
<evidence type="ECO:0000256" key="8">
    <source>
        <dbReference type="ARBA" id="ARBA00023306"/>
    </source>
</evidence>
<keyword evidence="5 10" id="KW-0133">Cell shape</keyword>
<dbReference type="InterPro" id="IPR004276">
    <property type="entry name" value="GlycoTrans_28_N"/>
</dbReference>
<comment type="pathway">
    <text evidence="10">Cell wall biogenesis; peptidoglycan biosynthesis.</text>
</comment>
<evidence type="ECO:0000256" key="1">
    <source>
        <dbReference type="ARBA" id="ARBA00022475"/>
    </source>
</evidence>
<evidence type="ECO:0000256" key="10">
    <source>
        <dbReference type="HAMAP-Rule" id="MF_00033"/>
    </source>
</evidence>
<feature type="binding site" evidence="10">
    <location>
        <position position="197"/>
    </location>
    <ligand>
        <name>UDP-N-acetyl-alpha-D-glucosamine</name>
        <dbReference type="ChEBI" id="CHEBI:57705"/>
    </ligand>
</feature>
<dbReference type="GO" id="GO:0051301">
    <property type="term" value="P:cell division"/>
    <property type="evidence" value="ECO:0007669"/>
    <property type="project" value="UniProtKB-KW"/>
</dbReference>
<keyword evidence="7 10" id="KW-0472">Membrane</keyword>
<organism evidence="13 14">
    <name type="scientific">Telmatospirillum siberiense</name>
    <dbReference type="NCBI Taxonomy" id="382514"/>
    <lineage>
        <taxon>Bacteria</taxon>
        <taxon>Pseudomonadati</taxon>
        <taxon>Pseudomonadota</taxon>
        <taxon>Alphaproteobacteria</taxon>
        <taxon>Rhodospirillales</taxon>
        <taxon>Rhodospirillaceae</taxon>
        <taxon>Telmatospirillum</taxon>
    </lineage>
</organism>
<comment type="similarity">
    <text evidence="10">Belongs to the glycosyltransferase 28 family. MurG subfamily.</text>
</comment>
<comment type="catalytic activity">
    <reaction evidence="10">
        <text>di-trans,octa-cis-undecaprenyl diphospho-N-acetyl-alpha-D-muramoyl-L-alanyl-D-glutamyl-meso-2,6-diaminopimeloyl-D-alanyl-D-alanine + UDP-N-acetyl-alpha-D-glucosamine = di-trans,octa-cis-undecaprenyl diphospho-[N-acetyl-alpha-D-glucosaminyl-(1-&gt;4)]-N-acetyl-alpha-D-muramoyl-L-alanyl-D-glutamyl-meso-2,6-diaminopimeloyl-D-alanyl-D-alanine + UDP + H(+)</text>
        <dbReference type="Rhea" id="RHEA:31227"/>
        <dbReference type="ChEBI" id="CHEBI:15378"/>
        <dbReference type="ChEBI" id="CHEBI:57705"/>
        <dbReference type="ChEBI" id="CHEBI:58223"/>
        <dbReference type="ChEBI" id="CHEBI:61387"/>
        <dbReference type="ChEBI" id="CHEBI:61388"/>
        <dbReference type="EC" id="2.4.1.227"/>
    </reaction>
</comment>
<dbReference type="RefSeq" id="WP_101252482.1">
    <property type="nucleotide sequence ID" value="NZ_PIUM01000028.1"/>
</dbReference>
<dbReference type="GO" id="GO:0009252">
    <property type="term" value="P:peptidoglycan biosynthetic process"/>
    <property type="evidence" value="ECO:0007669"/>
    <property type="project" value="UniProtKB-UniRule"/>
</dbReference>
<keyword evidence="3 10" id="KW-0328">Glycosyltransferase</keyword>
<dbReference type="AlphaFoldDB" id="A0A2N3PQM3"/>
<dbReference type="GO" id="GO:0051991">
    <property type="term" value="F:UDP-N-acetyl-D-glucosamine:N-acetylmuramoyl-L-alanyl-D-glutamyl-meso-2,6-diaminopimelyl-D-alanyl-D-alanine-diphosphoundecaprenol 4-beta-N-acetylglucosaminlytransferase activity"/>
    <property type="evidence" value="ECO:0007669"/>
    <property type="project" value="RHEA"/>
</dbReference>
<dbReference type="SUPFAM" id="SSF53756">
    <property type="entry name" value="UDP-Glycosyltransferase/glycogen phosphorylase"/>
    <property type="match status" value="1"/>
</dbReference>
<dbReference type="PANTHER" id="PTHR21015">
    <property type="entry name" value="UDP-N-ACETYLGLUCOSAMINE--N-ACETYLMURAMYL-(PENTAPEPTIDE) PYROPHOSPHORYL-UNDECAPRENOL N-ACETYLGLUCOSAMINE TRANSFERASE 1"/>
    <property type="match status" value="1"/>
</dbReference>
<dbReference type="Proteomes" id="UP000233293">
    <property type="component" value="Unassembled WGS sequence"/>
</dbReference>
<evidence type="ECO:0000313" key="13">
    <source>
        <dbReference type="EMBL" id="PKU22688.1"/>
    </source>
</evidence>
<feature type="binding site" evidence="10">
    <location>
        <begin position="15"/>
        <end position="17"/>
    </location>
    <ligand>
        <name>UDP-N-acetyl-alpha-D-glucosamine</name>
        <dbReference type="ChEBI" id="CHEBI:57705"/>
    </ligand>
</feature>
<dbReference type="EMBL" id="PIUM01000028">
    <property type="protein sequence ID" value="PKU22688.1"/>
    <property type="molecule type" value="Genomic_DNA"/>
</dbReference>
<accession>A0A2N3PQM3</accession>
<dbReference type="PANTHER" id="PTHR21015:SF22">
    <property type="entry name" value="GLYCOSYLTRANSFERASE"/>
    <property type="match status" value="1"/>
</dbReference>
<feature type="domain" description="Glycosyltransferase family 28 N-terminal" evidence="11">
    <location>
        <begin position="8"/>
        <end position="144"/>
    </location>
</feature>
<evidence type="ECO:0000256" key="7">
    <source>
        <dbReference type="ARBA" id="ARBA00023136"/>
    </source>
</evidence>
<evidence type="ECO:0000256" key="6">
    <source>
        <dbReference type="ARBA" id="ARBA00022984"/>
    </source>
</evidence>
<name>A0A2N3PQM3_9PROT</name>
<comment type="caution">
    <text evidence="13">The sequence shown here is derived from an EMBL/GenBank/DDBJ whole genome shotgun (WGS) entry which is preliminary data.</text>
</comment>
<proteinExistence type="inferred from homology"/>
<dbReference type="GO" id="GO:0005886">
    <property type="term" value="C:plasma membrane"/>
    <property type="evidence" value="ECO:0007669"/>
    <property type="project" value="UniProtKB-SubCell"/>
</dbReference>
<dbReference type="GO" id="GO:0071555">
    <property type="term" value="P:cell wall organization"/>
    <property type="evidence" value="ECO:0007669"/>
    <property type="project" value="UniProtKB-KW"/>
</dbReference>
<keyword evidence="8 10" id="KW-0131">Cell cycle</keyword>
<dbReference type="UniPathway" id="UPA00219"/>
<evidence type="ECO:0000256" key="5">
    <source>
        <dbReference type="ARBA" id="ARBA00022960"/>
    </source>
</evidence>
<keyword evidence="4 10" id="KW-0808">Transferase</keyword>
<dbReference type="Pfam" id="PF04101">
    <property type="entry name" value="Glyco_tran_28_C"/>
    <property type="match status" value="1"/>
</dbReference>
<comment type="caution">
    <text evidence="10">Lacks conserved residue(s) required for the propagation of feature annotation.</text>
</comment>
<evidence type="ECO:0000313" key="14">
    <source>
        <dbReference type="Proteomes" id="UP000233293"/>
    </source>
</evidence>
<evidence type="ECO:0000259" key="11">
    <source>
        <dbReference type="Pfam" id="PF03033"/>
    </source>
</evidence>
<comment type="function">
    <text evidence="10">Cell wall formation. Catalyzes the transfer of a GlcNAc subunit on undecaprenyl-pyrophosphoryl-MurNAc-pentapeptide (lipid intermediate I) to form undecaprenyl-pyrophosphoryl-MurNAc-(pentapeptide)GlcNAc (lipid intermediate II).</text>
</comment>
<comment type="subcellular location">
    <subcellularLocation>
        <location evidence="10">Cell membrane</location>
        <topology evidence="10">Peripheral membrane protein</topology>
        <orientation evidence="10">Cytoplasmic side</orientation>
    </subcellularLocation>
</comment>
<dbReference type="CDD" id="cd03785">
    <property type="entry name" value="GT28_MurG"/>
    <property type="match status" value="1"/>
</dbReference>
<protein>
    <recommendedName>
        <fullName evidence="10">UDP-N-acetylglucosamine--N-acetylmuramyl-(pentapeptide) pyrophosphoryl-undecaprenol N-acetylglucosamine transferase</fullName>
        <ecNumber evidence="10">2.4.1.227</ecNumber>
    </recommendedName>
    <alternativeName>
        <fullName evidence="10">Undecaprenyl-PP-MurNAc-pentapeptide-UDPGlcNAc GlcNAc transferase</fullName>
    </alternativeName>
</protein>
<evidence type="ECO:0000256" key="9">
    <source>
        <dbReference type="ARBA" id="ARBA00023316"/>
    </source>
</evidence>
<dbReference type="EC" id="2.4.1.227" evidence="10"/>
<dbReference type="GO" id="GO:0005975">
    <property type="term" value="P:carbohydrate metabolic process"/>
    <property type="evidence" value="ECO:0007669"/>
    <property type="project" value="InterPro"/>
</dbReference>
<dbReference type="InterPro" id="IPR006009">
    <property type="entry name" value="GlcNAc_MurG"/>
</dbReference>